<feature type="domain" description="RBP-J/Cbf11/Cbf12 DNA binding" evidence="8">
    <location>
        <begin position="231"/>
        <end position="383"/>
    </location>
</feature>
<evidence type="ECO:0000256" key="4">
    <source>
        <dbReference type="ARBA" id="ARBA00023125"/>
    </source>
</evidence>
<dbReference type="GO" id="GO:0001228">
    <property type="term" value="F:DNA-binding transcription activator activity, RNA polymerase II-specific"/>
    <property type="evidence" value="ECO:0007669"/>
    <property type="project" value="InterPro"/>
</dbReference>
<feature type="compositionally biased region" description="Low complexity" evidence="7">
    <location>
        <begin position="174"/>
        <end position="187"/>
    </location>
</feature>
<dbReference type="Pfam" id="PF09270">
    <property type="entry name" value="BTD"/>
    <property type="match status" value="1"/>
</dbReference>
<dbReference type="InterPro" id="IPR015350">
    <property type="entry name" value="Beta-trefoil_DNA-bd_dom"/>
</dbReference>
<evidence type="ECO:0000313" key="10">
    <source>
        <dbReference type="EMBL" id="KAG1547560.1"/>
    </source>
</evidence>
<protein>
    <recommendedName>
        <fullName evidence="12">LAG1-DNAbind-domain-containing protein</fullName>
    </recommendedName>
</protein>
<dbReference type="InterPro" id="IPR038007">
    <property type="entry name" value="RBP-Jkappa_IPT"/>
</dbReference>
<evidence type="ECO:0000313" key="11">
    <source>
        <dbReference type="Proteomes" id="UP000717996"/>
    </source>
</evidence>
<evidence type="ECO:0000259" key="8">
    <source>
        <dbReference type="SMART" id="SM01267"/>
    </source>
</evidence>
<dbReference type="AlphaFoldDB" id="A0A9P6YGL6"/>
<dbReference type="InterPro" id="IPR040159">
    <property type="entry name" value="CLS_fam"/>
</dbReference>
<dbReference type="Gene3D" id="2.60.40.1450">
    <property type="entry name" value="LAG1, DNA binding domain"/>
    <property type="match status" value="1"/>
</dbReference>
<evidence type="ECO:0008006" key="12">
    <source>
        <dbReference type="Google" id="ProtNLM"/>
    </source>
</evidence>
<dbReference type="InterPro" id="IPR013783">
    <property type="entry name" value="Ig-like_fold"/>
</dbReference>
<evidence type="ECO:0000256" key="7">
    <source>
        <dbReference type="SAM" id="MobiDB-lite"/>
    </source>
</evidence>
<dbReference type="SMART" id="SM01267">
    <property type="entry name" value="LAG1_DNAbind"/>
    <property type="match status" value="1"/>
</dbReference>
<dbReference type="InterPro" id="IPR015351">
    <property type="entry name" value="RBP-J/Cbf11/Cbf12_DNA-bd"/>
</dbReference>
<evidence type="ECO:0000256" key="2">
    <source>
        <dbReference type="ARBA" id="ARBA00009704"/>
    </source>
</evidence>
<accession>A0A9P6YGL6</accession>
<comment type="subcellular location">
    <subcellularLocation>
        <location evidence="1">Nucleus</location>
    </subcellularLocation>
</comment>
<dbReference type="Proteomes" id="UP000717996">
    <property type="component" value="Unassembled WGS sequence"/>
</dbReference>
<feature type="region of interest" description="Disordered" evidence="7">
    <location>
        <begin position="164"/>
        <end position="193"/>
    </location>
</feature>
<dbReference type="SUPFAM" id="SSF49417">
    <property type="entry name" value="p53-like transcription factors"/>
    <property type="match status" value="1"/>
</dbReference>
<name>A0A9P6YGL6_RHIOR</name>
<dbReference type="OrthoDB" id="5600360at2759"/>
<evidence type="ECO:0000259" key="9">
    <source>
        <dbReference type="SMART" id="SM01268"/>
    </source>
</evidence>
<organism evidence="10 11">
    <name type="scientific">Rhizopus oryzae</name>
    <name type="common">Mucormycosis agent</name>
    <name type="synonym">Rhizopus arrhizus var. delemar</name>
    <dbReference type="NCBI Taxonomy" id="64495"/>
    <lineage>
        <taxon>Eukaryota</taxon>
        <taxon>Fungi</taxon>
        <taxon>Fungi incertae sedis</taxon>
        <taxon>Mucoromycota</taxon>
        <taxon>Mucoromycotina</taxon>
        <taxon>Mucoromycetes</taxon>
        <taxon>Mucorales</taxon>
        <taxon>Mucorineae</taxon>
        <taxon>Rhizopodaceae</taxon>
        <taxon>Rhizopus</taxon>
    </lineage>
</organism>
<feature type="domain" description="Beta-trefoil DNA-binding" evidence="9">
    <location>
        <begin position="384"/>
        <end position="641"/>
    </location>
</feature>
<keyword evidence="4" id="KW-0238">DNA-binding</keyword>
<dbReference type="GO" id="GO:0005634">
    <property type="term" value="C:nucleus"/>
    <property type="evidence" value="ECO:0007669"/>
    <property type="project" value="UniProtKB-SubCell"/>
</dbReference>
<comment type="caution">
    <text evidence="10">The sequence shown here is derived from an EMBL/GenBank/DDBJ whole genome shotgun (WGS) entry which is preliminary data.</text>
</comment>
<evidence type="ECO:0000256" key="6">
    <source>
        <dbReference type="ARBA" id="ARBA00023242"/>
    </source>
</evidence>
<dbReference type="InterPro" id="IPR014756">
    <property type="entry name" value="Ig_E-set"/>
</dbReference>
<keyword evidence="5" id="KW-0804">Transcription</keyword>
<dbReference type="SUPFAM" id="SSF110217">
    <property type="entry name" value="DNA-binding protein LAG-1 (CSL)"/>
    <property type="match status" value="1"/>
</dbReference>
<comment type="similarity">
    <text evidence="2">Belongs to the Su(H) family.</text>
</comment>
<evidence type="ECO:0000256" key="1">
    <source>
        <dbReference type="ARBA" id="ARBA00004123"/>
    </source>
</evidence>
<dbReference type="SUPFAM" id="SSF81296">
    <property type="entry name" value="E set domains"/>
    <property type="match status" value="1"/>
</dbReference>
<gene>
    <name evidence="10" type="ORF">G6F51_004192</name>
</gene>
<sequence>MFTTETRKRKQDEMNTTLPTNWTDFIYSTPSSPSIDNLFDQHSYSFDSSSGTNSRRHSVAVGELDYHSFDLNSLLEERPLHKRAMSLREDDLTANLFSSYLFDLVDTRPRELSMDSSIISDLSLNDLSNNNPDLYKFNTSLETITPSATLTNEINSMADWLLENPQKRPRRSTDSPLGSSSDSSSSPPITPMQQVSLGFEPIQEEWDLQPLIQNYLLQKQSREDYIPGERTIMILTSKVAQKSYGTEKRFLCPPPATIMKGTNWWTSDKLTDKKTPSLFHSPSNALQSPKLTIHISGETIQQTGVIEWQTSSGNIIDNNAQKVFGRCISKQLYINDADEKRKRVEVLAKIQLGNGSNLGTFSSKGIKVISKPSKKRQSAKNMELCIHHGTTISLFNRIRSQTVSTKYLGVSTTTPQPDSNGTCFVSRTGVWDPFVIWIVDTSCSPNTANRPKHNPLNPNYPPPPAIALQTSSTLAIHYNQPVVLQCVTTGLVSPVMIIRKVDKQSLVLGGNRVDNPIGSLGGECSDETLGDPVSQLHKVAFQIVQDPSFHQGNLKQNTAGHWKIPQSSHPVTYLACLNDVVGMHKTTSTRHLVPQCQENTFGEIAQDPIVRRLSTGEIKRRGSLGKGSSALDPTGLEGACWTEDVSDAAVWTIVGTDCASYTFWTPDERTMPTAPFPVLHELTKKGKDRLTLTGENLSPDIEVWFGDVKSTETEFVSQDSVHCKIPFDVANSTTIEQENDHRRIPLLLVRGKGIVYKTNLYYIL</sequence>
<dbReference type="InterPro" id="IPR037095">
    <property type="entry name" value="RBP-J/Cbf11_DNA-bd_sf"/>
</dbReference>
<proteinExistence type="inferred from homology"/>
<dbReference type="Gene3D" id="2.60.40.10">
    <property type="entry name" value="Immunoglobulins"/>
    <property type="match status" value="1"/>
</dbReference>
<dbReference type="GO" id="GO:0000978">
    <property type="term" value="F:RNA polymerase II cis-regulatory region sequence-specific DNA binding"/>
    <property type="evidence" value="ECO:0007669"/>
    <property type="project" value="InterPro"/>
</dbReference>
<dbReference type="EMBL" id="JAANIT010000455">
    <property type="protein sequence ID" value="KAG1547560.1"/>
    <property type="molecule type" value="Genomic_DNA"/>
</dbReference>
<keyword evidence="6" id="KW-0539">Nucleus</keyword>
<dbReference type="Pfam" id="PF09271">
    <property type="entry name" value="LAG1-DNAbind"/>
    <property type="match status" value="1"/>
</dbReference>
<dbReference type="PANTHER" id="PTHR10665">
    <property type="entry name" value="RECOMBINING BINDING PROTEIN SUPPRESSOR OF HAIRLESS"/>
    <property type="match status" value="1"/>
</dbReference>
<evidence type="ECO:0000256" key="3">
    <source>
        <dbReference type="ARBA" id="ARBA00023015"/>
    </source>
</evidence>
<dbReference type="Pfam" id="PF20144">
    <property type="entry name" value="TIG_SUH"/>
    <property type="match status" value="1"/>
</dbReference>
<dbReference type="SMART" id="SM01268">
    <property type="entry name" value="BTD"/>
    <property type="match status" value="1"/>
</dbReference>
<dbReference type="InterPro" id="IPR036358">
    <property type="entry name" value="BTD_sf"/>
</dbReference>
<dbReference type="InterPro" id="IPR008967">
    <property type="entry name" value="p53-like_TF_DNA-bd_sf"/>
</dbReference>
<dbReference type="FunFam" id="2.60.40.1450:FF:000003">
    <property type="entry name" value="Related to J kappa-recombination signal binding protein"/>
    <property type="match status" value="1"/>
</dbReference>
<reference evidence="10" key="1">
    <citation type="journal article" date="2020" name="Microb. Genom.">
        <title>Genetic diversity of clinical and environmental Mucorales isolates obtained from an investigation of mucormycosis cases among solid organ transplant recipients.</title>
        <authorList>
            <person name="Nguyen M.H."/>
            <person name="Kaul D."/>
            <person name="Muto C."/>
            <person name="Cheng S.J."/>
            <person name="Richter R.A."/>
            <person name="Bruno V.M."/>
            <person name="Liu G."/>
            <person name="Beyhan S."/>
            <person name="Sundermann A.J."/>
            <person name="Mounaud S."/>
            <person name="Pasculle A.W."/>
            <person name="Nierman W.C."/>
            <person name="Driscoll E."/>
            <person name="Cumbie R."/>
            <person name="Clancy C.J."/>
            <person name="Dupont C.L."/>
        </authorList>
    </citation>
    <scope>NUCLEOTIDE SEQUENCE</scope>
    <source>
        <strain evidence="10">GL16</strain>
    </source>
</reference>
<evidence type="ECO:0000256" key="5">
    <source>
        <dbReference type="ARBA" id="ARBA00023163"/>
    </source>
</evidence>
<keyword evidence="3" id="KW-0805">Transcription regulation</keyword>